<evidence type="ECO:0000256" key="1">
    <source>
        <dbReference type="ARBA" id="ARBA00004601"/>
    </source>
</evidence>
<reference evidence="9" key="1">
    <citation type="submission" date="2017-08" db="EMBL/GenBank/DDBJ databases">
        <authorList>
            <person name="Cuomo C."/>
            <person name="Billmyre B."/>
            <person name="Heitman J."/>
        </authorList>
    </citation>
    <scope>NUCLEOTIDE SEQUENCE</scope>
    <source>
        <strain evidence="9">CBS 12478</strain>
    </source>
</reference>
<feature type="domain" description="Vps52 C-terminal" evidence="8">
    <location>
        <begin position="411"/>
        <end position="588"/>
    </location>
</feature>
<keyword evidence="10" id="KW-1185">Reference proteome</keyword>
<feature type="domain" description="Vps52 coiled-coil" evidence="7">
    <location>
        <begin position="61"/>
        <end position="229"/>
    </location>
</feature>
<reference evidence="9" key="2">
    <citation type="submission" date="2024-01" db="EMBL/GenBank/DDBJ databases">
        <title>Comparative genomics of Cryptococcus and Kwoniella reveals pathogenesis evolution and contrasting modes of karyotype evolution via chromosome fusion or intercentromeric recombination.</title>
        <authorList>
            <person name="Coelho M.A."/>
            <person name="David-Palma M."/>
            <person name="Shea T."/>
            <person name="Bowers K."/>
            <person name="McGinley-Smith S."/>
            <person name="Mohammad A.W."/>
            <person name="Gnirke A."/>
            <person name="Yurkov A.M."/>
            <person name="Nowrousian M."/>
            <person name="Sun S."/>
            <person name="Cuomo C.A."/>
            <person name="Heitman J."/>
        </authorList>
    </citation>
    <scope>NUCLEOTIDE SEQUENCE</scope>
    <source>
        <strain evidence="9">CBS 12478</strain>
    </source>
</reference>
<dbReference type="GO" id="GO:0005829">
    <property type="term" value="C:cytosol"/>
    <property type="evidence" value="ECO:0007669"/>
    <property type="project" value="GOC"/>
</dbReference>
<dbReference type="InterPro" id="IPR007258">
    <property type="entry name" value="Vps52"/>
</dbReference>
<dbReference type="InterPro" id="IPR048319">
    <property type="entry name" value="Vps52_CC"/>
</dbReference>
<keyword evidence="3" id="KW-0813">Transport</keyword>
<dbReference type="GO" id="GO:0042147">
    <property type="term" value="P:retrograde transport, endosome to Golgi"/>
    <property type="evidence" value="ECO:0007669"/>
    <property type="project" value="TreeGrafter"/>
</dbReference>
<evidence type="ECO:0000256" key="5">
    <source>
        <dbReference type="ARBA" id="ARBA00023034"/>
    </source>
</evidence>
<sequence length="619" mass="68876">MSLKGPNGLVEDVPLETPGAGPSRLGPSDEEEERERELCECATQTVHCLYSVLRKRNEYIELEQSVESSNELLSSLASYLSTFQNDLSDVSGQISELQQKSSDIESQLNGRKTILPPLNALLSDITLPPALVLTLRDTLPAQNPDLWLSAITQLDEKLTTIKARHNKVKAVHELEPIIEGLKVRALNGLPPFLLSLIRPLRSASKGLSTNLAVLQTSMLLKYQPFYAFLLRQSPKIAKQVERGYVNAARSYYETGMRRYARALGQIKARTVEKAELIGVVSSDAAQAVLNKTPSSIQKAYERLKYADLEEGSVVLAYMVDDKEYRAPVEALFRSLGLVLIDNASAEFTFIVRFFARATASESQTPVPPFSPESTPLDSPNPSYIDVMSEAGRSQTPKRRLGMTEMNDGLKDAERIWHEVFDPALEYCTAFFQSVISPSPPPAIPLLTLIRLNDHLLATCDSRGTLPLISFLTGQKLAMWPVYRKEMDQHIESLKKLADDAEGKGLAGFVGKGVKDGAVRQAASRYAALFTCVTALSQEAEEAMIFSSMTRLRSELVRLIQTQSLKVKTMPERHSFLSSIYEIIMHELVSGPGQTTHPRLQSELSFFRTREEEARRRISV</sequence>
<dbReference type="AlphaFoldDB" id="A0AAJ8LIB4"/>
<evidence type="ECO:0000256" key="3">
    <source>
        <dbReference type="ARBA" id="ARBA00022448"/>
    </source>
</evidence>
<feature type="domain" description="Vps52 C-terminal" evidence="8">
    <location>
        <begin position="256"/>
        <end position="356"/>
    </location>
</feature>
<name>A0AAJ8LIB4_9TREE</name>
<dbReference type="GeneID" id="43586008"/>
<feature type="region of interest" description="Disordered" evidence="6">
    <location>
        <begin position="1"/>
        <end position="32"/>
    </location>
</feature>
<comment type="subcellular location">
    <subcellularLocation>
        <location evidence="1">Golgi apparatus</location>
        <location evidence="1">trans-Golgi network</location>
    </subcellularLocation>
</comment>
<evidence type="ECO:0000259" key="7">
    <source>
        <dbReference type="Pfam" id="PF04129"/>
    </source>
</evidence>
<dbReference type="InterPro" id="IPR048361">
    <property type="entry name" value="Vps52_C"/>
</dbReference>
<organism evidence="9 10">
    <name type="scientific">Kwoniella shandongensis</name>
    <dbReference type="NCBI Taxonomy" id="1734106"/>
    <lineage>
        <taxon>Eukaryota</taxon>
        <taxon>Fungi</taxon>
        <taxon>Dikarya</taxon>
        <taxon>Basidiomycota</taxon>
        <taxon>Agaricomycotina</taxon>
        <taxon>Tremellomycetes</taxon>
        <taxon>Tremellales</taxon>
        <taxon>Cryptococcaceae</taxon>
        <taxon>Kwoniella</taxon>
    </lineage>
</organism>
<evidence type="ECO:0000256" key="2">
    <source>
        <dbReference type="ARBA" id="ARBA00008180"/>
    </source>
</evidence>
<dbReference type="PANTHER" id="PTHR14190:SF7">
    <property type="entry name" value="VACUOLAR PROTEIN SORTING-ASSOCIATED PROTEIN 52 HOMOLOG"/>
    <property type="match status" value="1"/>
</dbReference>
<dbReference type="Pfam" id="PF20655">
    <property type="entry name" value="Vps52_C"/>
    <property type="match status" value="2"/>
</dbReference>
<evidence type="ECO:0000259" key="8">
    <source>
        <dbReference type="Pfam" id="PF20655"/>
    </source>
</evidence>
<dbReference type="Proteomes" id="UP000322225">
    <property type="component" value="Chromosome 6"/>
</dbReference>
<dbReference type="RefSeq" id="XP_065823407.1">
    <property type="nucleotide sequence ID" value="XM_065967335.1"/>
</dbReference>
<evidence type="ECO:0000256" key="4">
    <source>
        <dbReference type="ARBA" id="ARBA00022927"/>
    </source>
</evidence>
<proteinExistence type="inferred from homology"/>
<feature type="region of interest" description="Disordered" evidence="6">
    <location>
        <begin position="362"/>
        <end position="381"/>
    </location>
</feature>
<dbReference type="Pfam" id="PF04129">
    <property type="entry name" value="Vps52_CC"/>
    <property type="match status" value="1"/>
</dbReference>
<dbReference type="GO" id="GO:0006896">
    <property type="term" value="P:Golgi to vacuole transport"/>
    <property type="evidence" value="ECO:0007669"/>
    <property type="project" value="TreeGrafter"/>
</dbReference>
<dbReference type="GO" id="GO:0019905">
    <property type="term" value="F:syntaxin binding"/>
    <property type="evidence" value="ECO:0007669"/>
    <property type="project" value="TreeGrafter"/>
</dbReference>
<comment type="similarity">
    <text evidence="2">Belongs to the VPS52 family.</text>
</comment>
<gene>
    <name evidence="9" type="ORF">CI109_103601</name>
</gene>
<evidence type="ECO:0000313" key="9">
    <source>
        <dbReference type="EMBL" id="WWD19143.1"/>
    </source>
</evidence>
<dbReference type="KEGG" id="ksn:43586008"/>
<keyword evidence="4" id="KW-0653">Protein transport</keyword>
<dbReference type="GO" id="GO:0000938">
    <property type="term" value="C:GARP complex"/>
    <property type="evidence" value="ECO:0007669"/>
    <property type="project" value="TreeGrafter"/>
</dbReference>
<evidence type="ECO:0000313" key="10">
    <source>
        <dbReference type="Proteomes" id="UP000322225"/>
    </source>
</evidence>
<dbReference type="GO" id="GO:0032456">
    <property type="term" value="P:endocytic recycling"/>
    <property type="evidence" value="ECO:0007669"/>
    <property type="project" value="TreeGrafter"/>
</dbReference>
<dbReference type="GO" id="GO:0015031">
    <property type="term" value="P:protein transport"/>
    <property type="evidence" value="ECO:0007669"/>
    <property type="project" value="UniProtKB-KW"/>
</dbReference>
<evidence type="ECO:0000256" key="6">
    <source>
        <dbReference type="SAM" id="MobiDB-lite"/>
    </source>
</evidence>
<accession>A0AAJ8LIB4</accession>
<keyword evidence="5" id="KW-0333">Golgi apparatus</keyword>
<feature type="compositionally biased region" description="Polar residues" evidence="6">
    <location>
        <begin position="371"/>
        <end position="381"/>
    </location>
</feature>
<dbReference type="EMBL" id="CP144056">
    <property type="protein sequence ID" value="WWD19143.1"/>
    <property type="molecule type" value="Genomic_DNA"/>
</dbReference>
<dbReference type="PANTHER" id="PTHR14190">
    <property type="entry name" value="SUPPRESSOR OF ACTIN MUTATIONS 2/VACUOLAR PROTEIN SORTING 52"/>
    <property type="match status" value="1"/>
</dbReference>
<protein>
    <submittedName>
        <fullName evidence="9">Uncharacterized protein</fullName>
    </submittedName>
</protein>